<evidence type="ECO:0000313" key="1">
    <source>
        <dbReference type="EMBL" id="CAJ0610530.1"/>
    </source>
</evidence>
<sequence>MSTDGSAMFYQTAKALWTLRFSWFSSHKPIFLVLGRKYRSDPGQLAHCTKYSVC</sequence>
<keyword evidence="2" id="KW-1185">Reference proteome</keyword>
<reference evidence="1" key="1">
    <citation type="submission" date="2023-07" db="EMBL/GenBank/DDBJ databases">
        <authorList>
            <consortium name="CYATHOMIX"/>
        </authorList>
    </citation>
    <scope>NUCLEOTIDE SEQUENCE</scope>
    <source>
        <strain evidence="1">N/A</strain>
    </source>
</reference>
<feature type="non-terminal residue" evidence="1">
    <location>
        <position position="54"/>
    </location>
</feature>
<comment type="caution">
    <text evidence="1">The sequence shown here is derived from an EMBL/GenBank/DDBJ whole genome shotgun (WGS) entry which is preliminary data.</text>
</comment>
<protein>
    <submittedName>
        <fullName evidence="1">Uncharacterized protein</fullName>
    </submittedName>
</protein>
<organism evidence="1 2">
    <name type="scientific">Cylicocyclus nassatus</name>
    <name type="common">Nematode worm</name>
    <dbReference type="NCBI Taxonomy" id="53992"/>
    <lineage>
        <taxon>Eukaryota</taxon>
        <taxon>Metazoa</taxon>
        <taxon>Ecdysozoa</taxon>
        <taxon>Nematoda</taxon>
        <taxon>Chromadorea</taxon>
        <taxon>Rhabditida</taxon>
        <taxon>Rhabditina</taxon>
        <taxon>Rhabditomorpha</taxon>
        <taxon>Strongyloidea</taxon>
        <taxon>Strongylidae</taxon>
        <taxon>Cylicocyclus</taxon>
    </lineage>
</organism>
<dbReference type="Proteomes" id="UP001176961">
    <property type="component" value="Unassembled WGS sequence"/>
</dbReference>
<proteinExistence type="predicted"/>
<accession>A0AA36HHY8</accession>
<dbReference type="AlphaFoldDB" id="A0AA36HHY8"/>
<dbReference type="EMBL" id="CATQJL010000326">
    <property type="protein sequence ID" value="CAJ0610530.1"/>
    <property type="molecule type" value="Genomic_DNA"/>
</dbReference>
<evidence type="ECO:0000313" key="2">
    <source>
        <dbReference type="Proteomes" id="UP001176961"/>
    </source>
</evidence>
<gene>
    <name evidence="1" type="ORF">CYNAS_LOCUS22513</name>
</gene>
<name>A0AA36HHY8_CYLNA</name>